<proteinExistence type="predicted"/>
<dbReference type="KEGG" id="ipo:Ilyop_2082"/>
<name>E3HBU0_ILYPC</name>
<evidence type="ECO:0000313" key="2">
    <source>
        <dbReference type="Proteomes" id="UP000006875"/>
    </source>
</evidence>
<dbReference type="OrthoDB" id="9807601at2"/>
<keyword evidence="2" id="KW-1185">Reference proteome</keyword>
<dbReference type="RefSeq" id="WP_013388514.1">
    <property type="nucleotide sequence ID" value="NC_014633.1"/>
</dbReference>
<gene>
    <name evidence="1" type="ordered locus">Ilyop_2082</name>
</gene>
<evidence type="ECO:0000313" key="1">
    <source>
        <dbReference type="EMBL" id="ADO83852.1"/>
    </source>
</evidence>
<dbReference type="EMBL" id="CP002282">
    <property type="protein sequence ID" value="ADO83852.1"/>
    <property type="molecule type" value="Genomic_DNA"/>
</dbReference>
<organism evidence="1 2">
    <name type="scientific">Ilyobacter polytropus (strain ATCC 51220 / DSM 2926 / LMG 16218 / CuHBu1)</name>
    <dbReference type="NCBI Taxonomy" id="572544"/>
    <lineage>
        <taxon>Bacteria</taxon>
        <taxon>Fusobacteriati</taxon>
        <taxon>Fusobacteriota</taxon>
        <taxon>Fusobacteriia</taxon>
        <taxon>Fusobacteriales</taxon>
        <taxon>Fusobacteriaceae</taxon>
        <taxon>Ilyobacter</taxon>
    </lineage>
</organism>
<dbReference type="AlphaFoldDB" id="E3HBU0"/>
<dbReference type="Proteomes" id="UP000006875">
    <property type="component" value="Plasmid pILYOP01"/>
</dbReference>
<sequence length="62" mass="7211">MKQMLTVEDVMNICQVKESKAYKLMKQVNNEMEKEGYIVIRGRVNSKYLMKKLGIVSEEPVS</sequence>
<protein>
    <submittedName>
        <fullName evidence="1">Uncharacterized protein</fullName>
    </submittedName>
</protein>
<dbReference type="HOGENOM" id="CLU_173913_3_1_0"/>
<accession>E3HBU0</accession>
<reference evidence="1 2" key="1">
    <citation type="journal article" date="2010" name="Stand. Genomic Sci.">
        <title>Complete genome sequence of Ilyobacter polytropus type strain (CuHbu1).</title>
        <authorList>
            <person name="Sikorski J."/>
            <person name="Chertkov O."/>
            <person name="Lapidus A."/>
            <person name="Nolan M."/>
            <person name="Lucas S."/>
            <person name="Del Rio T.G."/>
            <person name="Tice H."/>
            <person name="Cheng J.F."/>
            <person name="Tapia R."/>
            <person name="Han C."/>
            <person name="Goodwin L."/>
            <person name="Pitluck S."/>
            <person name="Liolios K."/>
            <person name="Ivanova N."/>
            <person name="Mavromatis K."/>
            <person name="Mikhailova N."/>
            <person name="Pati A."/>
            <person name="Chen A."/>
            <person name="Palaniappan K."/>
            <person name="Land M."/>
            <person name="Hauser L."/>
            <person name="Chang Y.J."/>
            <person name="Jeffries C.D."/>
            <person name="Brambilla E."/>
            <person name="Yasawong M."/>
            <person name="Rohde M."/>
            <person name="Pukall R."/>
            <person name="Spring S."/>
            <person name="Goker M."/>
            <person name="Woyke T."/>
            <person name="Bristow J."/>
            <person name="Eisen J.A."/>
            <person name="Markowitz V."/>
            <person name="Hugenholtz P."/>
            <person name="Kyrpides N.C."/>
            <person name="Klenk H.P."/>
        </authorList>
    </citation>
    <scope>NUCLEOTIDE SEQUENCE [LARGE SCALE GENOMIC DNA]</scope>
    <source>
        <strain evidence="2">ATCC 51220 / DSM 2926 / LMG 16218 / CuHBu1</strain>
        <plasmid evidence="2">pILYOP01</plasmid>
    </source>
</reference>
<keyword evidence="1" id="KW-0614">Plasmid</keyword>
<geneLocation type="plasmid" evidence="1 2">
    <name>pILYOP01</name>
</geneLocation>